<dbReference type="RefSeq" id="WP_367994993.1">
    <property type="nucleotide sequence ID" value="NZ_JBFPJR010000031.1"/>
</dbReference>
<sequence>MKPTLPRLTAALLVTLMAAGACSSGSSGDSSAGAATSQTRADSVAAPAPAPAKAATSTPEQPAIISTGTVTLRAADVAAARTDVQRIADRYDGDISQQETTVGDGQQASHARLVLRIPAASFARAMADLEQVGDLEDSRARSKDVTTQVIDVDERVKSARASLARIRALLGRAEKIGDVLAIESRLASREADLNSLLAQHKHLADQTALSTITVTIDRREVAPTRESSGGFVSGLEAGWHGLTAAATAVVTVVGALLPWLPVLLVVTVPTWLLARRRRLAATAGPAE</sequence>
<accession>A0ABV3T438</accession>
<protein>
    <submittedName>
        <fullName evidence="5">DUF4349 domain-containing protein</fullName>
    </submittedName>
</protein>
<evidence type="ECO:0000313" key="6">
    <source>
        <dbReference type="Proteomes" id="UP001556631"/>
    </source>
</evidence>
<proteinExistence type="predicted"/>
<organism evidence="5 6">
    <name type="scientific">Nocardioides eburneus</name>
    <dbReference type="NCBI Taxonomy" id="3231482"/>
    <lineage>
        <taxon>Bacteria</taxon>
        <taxon>Bacillati</taxon>
        <taxon>Actinomycetota</taxon>
        <taxon>Actinomycetes</taxon>
        <taxon>Propionibacteriales</taxon>
        <taxon>Nocardioidaceae</taxon>
        <taxon>Nocardioides</taxon>
    </lineage>
</organism>
<evidence type="ECO:0000256" key="2">
    <source>
        <dbReference type="SAM" id="Phobius"/>
    </source>
</evidence>
<dbReference type="PROSITE" id="PS51257">
    <property type="entry name" value="PROKAR_LIPOPROTEIN"/>
    <property type="match status" value="1"/>
</dbReference>
<keyword evidence="2" id="KW-0812">Transmembrane</keyword>
<dbReference type="InterPro" id="IPR025645">
    <property type="entry name" value="DUF4349"/>
</dbReference>
<name>A0ABV3T438_9ACTN</name>
<feature type="domain" description="DUF4349" evidence="4">
    <location>
        <begin position="63"/>
        <end position="271"/>
    </location>
</feature>
<feature type="compositionally biased region" description="Low complexity" evidence="1">
    <location>
        <begin position="25"/>
        <end position="35"/>
    </location>
</feature>
<comment type="caution">
    <text evidence="5">The sequence shown here is derived from an EMBL/GenBank/DDBJ whole genome shotgun (WGS) entry which is preliminary data.</text>
</comment>
<keyword evidence="2" id="KW-0472">Membrane</keyword>
<evidence type="ECO:0000313" key="5">
    <source>
        <dbReference type="EMBL" id="MEX0429025.1"/>
    </source>
</evidence>
<keyword evidence="3" id="KW-0732">Signal</keyword>
<feature type="signal peptide" evidence="3">
    <location>
        <begin position="1"/>
        <end position="23"/>
    </location>
</feature>
<feature type="chain" id="PRO_5046004207" evidence="3">
    <location>
        <begin position="24"/>
        <end position="287"/>
    </location>
</feature>
<feature type="region of interest" description="Disordered" evidence="1">
    <location>
        <begin position="25"/>
        <end position="61"/>
    </location>
</feature>
<evidence type="ECO:0000256" key="3">
    <source>
        <dbReference type="SAM" id="SignalP"/>
    </source>
</evidence>
<keyword evidence="6" id="KW-1185">Reference proteome</keyword>
<dbReference type="Proteomes" id="UP001556631">
    <property type="component" value="Unassembled WGS sequence"/>
</dbReference>
<feature type="transmembrane region" description="Helical" evidence="2">
    <location>
        <begin position="256"/>
        <end position="274"/>
    </location>
</feature>
<reference evidence="5 6" key="1">
    <citation type="submission" date="2024-07" db="EMBL/GenBank/DDBJ databases">
        <authorList>
            <person name="Lee S."/>
            <person name="Kang M."/>
        </authorList>
    </citation>
    <scope>NUCLEOTIDE SEQUENCE [LARGE SCALE GENOMIC DNA]</scope>
    <source>
        <strain evidence="5 6">DS6</strain>
    </source>
</reference>
<keyword evidence="2" id="KW-1133">Transmembrane helix</keyword>
<evidence type="ECO:0000256" key="1">
    <source>
        <dbReference type="SAM" id="MobiDB-lite"/>
    </source>
</evidence>
<gene>
    <name evidence="5" type="ORF">AB3X52_15465</name>
</gene>
<dbReference type="EMBL" id="JBFPJR010000031">
    <property type="protein sequence ID" value="MEX0429025.1"/>
    <property type="molecule type" value="Genomic_DNA"/>
</dbReference>
<feature type="compositionally biased region" description="Low complexity" evidence="1">
    <location>
        <begin position="45"/>
        <end position="55"/>
    </location>
</feature>
<dbReference type="Pfam" id="PF14257">
    <property type="entry name" value="DUF4349"/>
    <property type="match status" value="1"/>
</dbReference>
<evidence type="ECO:0000259" key="4">
    <source>
        <dbReference type="Pfam" id="PF14257"/>
    </source>
</evidence>